<keyword evidence="5" id="KW-0143">Chaperone</keyword>
<dbReference type="GO" id="GO:0140662">
    <property type="term" value="F:ATP-dependent protein folding chaperone"/>
    <property type="evidence" value="ECO:0007669"/>
    <property type="project" value="InterPro"/>
</dbReference>
<evidence type="ECO:0000256" key="5">
    <source>
        <dbReference type="ARBA" id="ARBA00023186"/>
    </source>
</evidence>
<keyword evidence="4" id="KW-0346">Stress response</keyword>
<sequence>MSYVLGVDLGTTFTAAAICHREAGDWGKVEVLPLGSRSAAVSSVVFFGPDAAVLFGDAAERRALAAPDGVAREFKRRIGDRTPLLLAGEPHTAHELAARLARWVVDRAIEREGGAPEQVAITHPAGWGEHKKSLLVDALSEVGLGGARLLSEPEAAAFDYSGAERVEPGSVIAVYDLGGGTFDAAVVRKVDDTRFELLGEPTGVDRLGGVDFDEAVFEHLRATVARGLDDLAPDDPVAMSAAARLRRECTEAKEALSTDTEVTIPVLLPSGHTQARMVRGELEAMIRPALDETVELLRAAIRSAGVAESELDAVLLVGGSSRIPLVSQLLSQRLGRAVAVDSDPKSTVAQGAARAVVPVAQIVAPAPQPPAEPSSPPARPEVADIPLVVSPPSTTRRRVLRPRVLVGAAVLAVSGVVAMGIHTVSDVASTSSALAPTTEVAAEQPAPVLPAEVPVAEQKSPAVRQFAQPSPTTQTTTRKAKPEPNTPDASLPTTGTSAASSRSTSTSTSAAKPLSRQLPPTTQAPPPTTQNPAPQTANPPPTTDDPPPVTQDPPPITQDPAPTVQNPPPTTEDPPPATQDPLPTTEDPPPTTQDPPPTP</sequence>
<dbReference type="RefSeq" id="WP_259623183.1">
    <property type="nucleotide sequence ID" value="NZ_JANYMP010000005.1"/>
</dbReference>
<reference evidence="8" key="1">
    <citation type="submission" date="2022-08" db="EMBL/GenBank/DDBJ databases">
        <authorList>
            <person name="Tistechok S."/>
            <person name="Samborskyy M."/>
            <person name="Roman I."/>
        </authorList>
    </citation>
    <scope>NUCLEOTIDE SEQUENCE</scope>
    <source>
        <strain evidence="8">DSM 103496</strain>
    </source>
</reference>
<proteinExistence type="inferred from homology"/>
<evidence type="ECO:0000256" key="6">
    <source>
        <dbReference type="RuleBase" id="RU003322"/>
    </source>
</evidence>
<dbReference type="InterPro" id="IPR013126">
    <property type="entry name" value="Hsp_70_fam"/>
</dbReference>
<organism evidence="8 9">
    <name type="scientific">Umezawaea endophytica</name>
    <dbReference type="NCBI Taxonomy" id="1654476"/>
    <lineage>
        <taxon>Bacteria</taxon>
        <taxon>Bacillati</taxon>
        <taxon>Actinomycetota</taxon>
        <taxon>Actinomycetes</taxon>
        <taxon>Pseudonocardiales</taxon>
        <taxon>Pseudonocardiaceae</taxon>
        <taxon>Umezawaea</taxon>
    </lineage>
</organism>
<dbReference type="SUPFAM" id="SSF53067">
    <property type="entry name" value="Actin-like ATPase domain"/>
    <property type="match status" value="2"/>
</dbReference>
<dbReference type="Gene3D" id="3.90.640.10">
    <property type="entry name" value="Actin, Chain A, domain 4"/>
    <property type="match status" value="1"/>
</dbReference>
<keyword evidence="2 6" id="KW-0547">Nucleotide-binding</keyword>
<dbReference type="AlphaFoldDB" id="A0A9X2VKB8"/>
<dbReference type="Proteomes" id="UP001141259">
    <property type="component" value="Unassembled WGS sequence"/>
</dbReference>
<dbReference type="InterPro" id="IPR043129">
    <property type="entry name" value="ATPase_NBD"/>
</dbReference>
<gene>
    <name evidence="8" type="ORF">NZH93_12450</name>
</gene>
<accession>A0A9X2VKB8</accession>
<dbReference type="Gene3D" id="3.30.420.40">
    <property type="match status" value="2"/>
</dbReference>
<evidence type="ECO:0000313" key="8">
    <source>
        <dbReference type="EMBL" id="MCS7477667.1"/>
    </source>
</evidence>
<name>A0A9X2VKB8_9PSEU</name>
<dbReference type="PROSITE" id="PS01036">
    <property type="entry name" value="HSP70_3"/>
    <property type="match status" value="1"/>
</dbReference>
<dbReference type="InterPro" id="IPR018181">
    <property type="entry name" value="Heat_shock_70_CS"/>
</dbReference>
<dbReference type="GO" id="GO:0005524">
    <property type="term" value="F:ATP binding"/>
    <property type="evidence" value="ECO:0007669"/>
    <property type="project" value="UniProtKB-KW"/>
</dbReference>
<comment type="caution">
    <text evidence="8">The sequence shown here is derived from an EMBL/GenBank/DDBJ whole genome shotgun (WGS) entry which is preliminary data.</text>
</comment>
<feature type="compositionally biased region" description="Pro residues" evidence="7">
    <location>
        <begin position="586"/>
        <end position="599"/>
    </location>
</feature>
<feature type="compositionally biased region" description="Low complexity" evidence="7">
    <location>
        <begin position="493"/>
        <end position="511"/>
    </location>
</feature>
<keyword evidence="3 6" id="KW-0067">ATP-binding</keyword>
<evidence type="ECO:0000256" key="7">
    <source>
        <dbReference type="SAM" id="MobiDB-lite"/>
    </source>
</evidence>
<dbReference type="EMBL" id="JANYMP010000005">
    <property type="protein sequence ID" value="MCS7477667.1"/>
    <property type="molecule type" value="Genomic_DNA"/>
</dbReference>
<feature type="compositionally biased region" description="Polar residues" evidence="7">
    <location>
        <begin position="467"/>
        <end position="477"/>
    </location>
</feature>
<evidence type="ECO:0000256" key="3">
    <source>
        <dbReference type="ARBA" id="ARBA00022840"/>
    </source>
</evidence>
<keyword evidence="9" id="KW-1185">Reference proteome</keyword>
<evidence type="ECO:0000256" key="4">
    <source>
        <dbReference type="ARBA" id="ARBA00023016"/>
    </source>
</evidence>
<feature type="region of interest" description="Disordered" evidence="7">
    <location>
        <begin position="458"/>
        <end position="599"/>
    </location>
</feature>
<dbReference type="PRINTS" id="PR00301">
    <property type="entry name" value="HEATSHOCK70"/>
</dbReference>
<dbReference type="PANTHER" id="PTHR19375">
    <property type="entry name" value="HEAT SHOCK PROTEIN 70KDA"/>
    <property type="match status" value="1"/>
</dbReference>
<feature type="compositionally biased region" description="Pro residues" evidence="7">
    <location>
        <begin position="565"/>
        <end position="578"/>
    </location>
</feature>
<evidence type="ECO:0000313" key="9">
    <source>
        <dbReference type="Proteomes" id="UP001141259"/>
    </source>
</evidence>
<comment type="similarity">
    <text evidence="1 6">Belongs to the heat shock protein 70 family.</text>
</comment>
<evidence type="ECO:0000256" key="1">
    <source>
        <dbReference type="ARBA" id="ARBA00007381"/>
    </source>
</evidence>
<evidence type="ECO:0000256" key="2">
    <source>
        <dbReference type="ARBA" id="ARBA00022741"/>
    </source>
</evidence>
<protein>
    <submittedName>
        <fullName evidence="8">Hsp70 family protein</fullName>
    </submittedName>
</protein>
<feature type="compositionally biased region" description="Pro residues" evidence="7">
    <location>
        <begin position="537"/>
        <end position="557"/>
    </location>
</feature>
<dbReference type="Pfam" id="PF00012">
    <property type="entry name" value="HSP70"/>
    <property type="match status" value="1"/>
</dbReference>